<evidence type="ECO:0000259" key="6">
    <source>
        <dbReference type="PROSITE" id="PS50109"/>
    </source>
</evidence>
<dbReference type="PROSITE" id="PS50109">
    <property type="entry name" value="HIS_KIN"/>
    <property type="match status" value="1"/>
</dbReference>
<comment type="caution">
    <text evidence="8">The sequence shown here is derived from an EMBL/GenBank/DDBJ whole genome shotgun (WGS) entry which is preliminary data.</text>
</comment>
<feature type="domain" description="Response regulatory" evidence="7">
    <location>
        <begin position="7"/>
        <end position="124"/>
    </location>
</feature>
<dbReference type="CDD" id="cd00082">
    <property type="entry name" value="HisKA"/>
    <property type="match status" value="1"/>
</dbReference>
<dbReference type="InterPro" id="IPR011006">
    <property type="entry name" value="CheY-like_superfamily"/>
</dbReference>
<gene>
    <name evidence="8" type="ORF">DB891_11615</name>
</gene>
<feature type="modified residue" description="4-aspartylphosphate" evidence="4">
    <location>
        <position position="56"/>
    </location>
</feature>
<evidence type="ECO:0000256" key="2">
    <source>
        <dbReference type="ARBA" id="ARBA00012438"/>
    </source>
</evidence>
<evidence type="ECO:0000256" key="1">
    <source>
        <dbReference type="ARBA" id="ARBA00000085"/>
    </source>
</evidence>
<dbReference type="PROSITE" id="PS50110">
    <property type="entry name" value="RESPONSE_REGULATORY"/>
    <property type="match status" value="1"/>
</dbReference>
<dbReference type="SUPFAM" id="SSF47384">
    <property type="entry name" value="Homodimeric domain of signal transducing histidine kinase"/>
    <property type="match status" value="1"/>
</dbReference>
<dbReference type="AlphaFoldDB" id="A0A2U1JU40"/>
<dbReference type="InterPro" id="IPR005467">
    <property type="entry name" value="His_kinase_dom"/>
</dbReference>
<dbReference type="SMART" id="SM00388">
    <property type="entry name" value="HisKA"/>
    <property type="match status" value="1"/>
</dbReference>
<accession>A0A2U1JU40</accession>
<dbReference type="InterPro" id="IPR036890">
    <property type="entry name" value="HATPase_C_sf"/>
</dbReference>
<feature type="coiled-coil region" evidence="5">
    <location>
        <begin position="126"/>
        <end position="153"/>
    </location>
</feature>
<dbReference type="InterPro" id="IPR003594">
    <property type="entry name" value="HATPase_dom"/>
</dbReference>
<dbReference type="SMART" id="SM00387">
    <property type="entry name" value="HATPase_c"/>
    <property type="match status" value="1"/>
</dbReference>
<keyword evidence="3 4" id="KW-0597">Phosphoprotein</keyword>
<dbReference type="InterPro" id="IPR004358">
    <property type="entry name" value="Sig_transdc_His_kin-like_C"/>
</dbReference>
<reference evidence="8 9" key="1">
    <citation type="submission" date="2018-04" db="EMBL/GenBank/DDBJ databases">
        <title>Flavobacterium sp. nov., isolated from glacier ice.</title>
        <authorList>
            <person name="Liu Q."/>
            <person name="Xin Y.-H."/>
        </authorList>
    </citation>
    <scope>NUCLEOTIDE SEQUENCE [LARGE SCALE GENOMIC DNA]</scope>
    <source>
        <strain evidence="8 9">LB2P30</strain>
    </source>
</reference>
<dbReference type="GO" id="GO:0000155">
    <property type="term" value="F:phosphorelay sensor kinase activity"/>
    <property type="evidence" value="ECO:0007669"/>
    <property type="project" value="InterPro"/>
</dbReference>
<dbReference type="PANTHER" id="PTHR43547:SF2">
    <property type="entry name" value="HYBRID SIGNAL TRANSDUCTION HISTIDINE KINASE C"/>
    <property type="match status" value="1"/>
</dbReference>
<dbReference type="Pfam" id="PF00072">
    <property type="entry name" value="Response_reg"/>
    <property type="match status" value="1"/>
</dbReference>
<dbReference type="Pfam" id="PF00512">
    <property type="entry name" value="HisKA"/>
    <property type="match status" value="1"/>
</dbReference>
<dbReference type="SUPFAM" id="SSF55874">
    <property type="entry name" value="ATPase domain of HSP90 chaperone/DNA topoisomerase II/histidine kinase"/>
    <property type="match status" value="1"/>
</dbReference>
<proteinExistence type="predicted"/>
<evidence type="ECO:0000256" key="3">
    <source>
        <dbReference type="ARBA" id="ARBA00022553"/>
    </source>
</evidence>
<dbReference type="EC" id="2.7.13.3" evidence="2"/>
<dbReference type="InterPro" id="IPR036097">
    <property type="entry name" value="HisK_dim/P_sf"/>
</dbReference>
<organism evidence="8 9">
    <name type="scientific">Flavobacterium laiguense</name>
    <dbReference type="NCBI Taxonomy" id="2169409"/>
    <lineage>
        <taxon>Bacteria</taxon>
        <taxon>Pseudomonadati</taxon>
        <taxon>Bacteroidota</taxon>
        <taxon>Flavobacteriia</taxon>
        <taxon>Flavobacteriales</taxon>
        <taxon>Flavobacteriaceae</taxon>
        <taxon>Flavobacterium</taxon>
    </lineage>
</organism>
<dbReference type="Pfam" id="PF02518">
    <property type="entry name" value="HATPase_c"/>
    <property type="match status" value="1"/>
</dbReference>
<dbReference type="EMBL" id="QCZH01000013">
    <property type="protein sequence ID" value="PWA08469.1"/>
    <property type="molecule type" value="Genomic_DNA"/>
</dbReference>
<comment type="catalytic activity">
    <reaction evidence="1">
        <text>ATP + protein L-histidine = ADP + protein N-phospho-L-histidine.</text>
        <dbReference type="EC" id="2.7.13.3"/>
    </reaction>
</comment>
<name>A0A2U1JU40_9FLAO</name>
<dbReference type="Gene3D" id="3.30.565.10">
    <property type="entry name" value="Histidine kinase-like ATPase, C-terminal domain"/>
    <property type="match status" value="1"/>
</dbReference>
<evidence type="ECO:0000256" key="4">
    <source>
        <dbReference type="PROSITE-ProRule" id="PRU00169"/>
    </source>
</evidence>
<dbReference type="Gene3D" id="3.40.50.2300">
    <property type="match status" value="1"/>
</dbReference>
<dbReference type="RefSeq" id="WP_116763719.1">
    <property type="nucleotide sequence ID" value="NZ_QCZH01000013.1"/>
</dbReference>
<dbReference type="Gene3D" id="1.10.287.130">
    <property type="match status" value="1"/>
</dbReference>
<protein>
    <recommendedName>
        <fullName evidence="2">histidine kinase</fullName>
        <ecNumber evidence="2">2.7.13.3</ecNumber>
    </recommendedName>
</protein>
<evidence type="ECO:0000256" key="5">
    <source>
        <dbReference type="SAM" id="Coils"/>
    </source>
</evidence>
<evidence type="ECO:0000259" key="7">
    <source>
        <dbReference type="PROSITE" id="PS50110"/>
    </source>
</evidence>
<dbReference type="Proteomes" id="UP000245618">
    <property type="component" value="Unassembled WGS sequence"/>
</dbReference>
<dbReference type="OrthoDB" id="9781208at2"/>
<dbReference type="PRINTS" id="PR00344">
    <property type="entry name" value="BCTRLSENSOR"/>
</dbReference>
<dbReference type="InterPro" id="IPR003661">
    <property type="entry name" value="HisK_dim/P_dom"/>
</dbReference>
<dbReference type="InterPro" id="IPR001789">
    <property type="entry name" value="Sig_transdc_resp-reg_receiver"/>
</dbReference>
<evidence type="ECO:0000313" key="9">
    <source>
        <dbReference type="Proteomes" id="UP000245618"/>
    </source>
</evidence>
<dbReference type="SUPFAM" id="SSF52172">
    <property type="entry name" value="CheY-like"/>
    <property type="match status" value="1"/>
</dbReference>
<sequence length="365" mass="41274">MAIKKHTVLLVDDLPQNLIALKSILEHPDRKIITCLSGMEALQILLKEKISLILVDVQMPEMDGYEFVEIVKNHPDTAFIPTIFVTAISDEPKYMNKAYDLGAIDFLFKPLITEVTRKKVDSFLRIWDYDQELKSLNNKLHEKNAELEQFGSILAHDLKAPLGNIKILLGIIEEDHLLNLKGDSAEMFEMVKTSTAIMSNLIEDLLHYTKCVQNNEGKENVNLLAVVEKVIKLINPLGNVQIEKVNLDKTILFQPPAIHQILSNLVSNAIKYNDKEIIEIIIEFNTTERSLSVKDNGPGIDEKYHQKVFEMFQTLGNKSRGESSTGIGLGLVKKLIERNDVNIQINNIPNSGSEFLITDLVVEDY</sequence>
<evidence type="ECO:0000313" key="8">
    <source>
        <dbReference type="EMBL" id="PWA08469.1"/>
    </source>
</evidence>
<keyword evidence="5" id="KW-0175">Coiled coil</keyword>
<feature type="domain" description="Histidine kinase" evidence="6">
    <location>
        <begin position="153"/>
        <end position="363"/>
    </location>
</feature>
<dbReference type="PANTHER" id="PTHR43547">
    <property type="entry name" value="TWO-COMPONENT HISTIDINE KINASE"/>
    <property type="match status" value="1"/>
</dbReference>
<keyword evidence="9" id="KW-1185">Reference proteome</keyword>
<dbReference type="SMART" id="SM00448">
    <property type="entry name" value="REC"/>
    <property type="match status" value="1"/>
</dbReference>